<keyword evidence="3 6" id="KW-0808">Transferase</keyword>
<dbReference type="HAMAP" id="MF_01813">
    <property type="entry name" value="MenG_UbiE_methyltr"/>
    <property type="match status" value="1"/>
</dbReference>
<dbReference type="PANTHER" id="PTHR43591">
    <property type="entry name" value="METHYLTRANSFERASE"/>
    <property type="match status" value="1"/>
</dbReference>
<evidence type="ECO:0000256" key="2">
    <source>
        <dbReference type="ARBA" id="ARBA00022603"/>
    </source>
</evidence>
<evidence type="ECO:0000256" key="5">
    <source>
        <dbReference type="ARBA" id="ARBA00022691"/>
    </source>
</evidence>
<dbReference type="UniPathway" id="UPA00232"/>
<dbReference type="GO" id="GO:0008425">
    <property type="term" value="F:2-methoxy-6-polyprenyl-1,4-benzoquinol methyltransferase activity"/>
    <property type="evidence" value="ECO:0007669"/>
    <property type="project" value="UniProtKB-UniRule"/>
</dbReference>
<evidence type="ECO:0000256" key="6">
    <source>
        <dbReference type="HAMAP-Rule" id="MF_01813"/>
    </source>
</evidence>
<keyword evidence="5 6" id="KW-0949">S-adenosyl-L-methionine</keyword>
<comment type="caution">
    <text evidence="6">Lacks conserved residue(s) required for the propagation of feature annotation.</text>
</comment>
<dbReference type="GO" id="GO:0009060">
    <property type="term" value="P:aerobic respiration"/>
    <property type="evidence" value="ECO:0007669"/>
    <property type="project" value="UniProtKB-UniRule"/>
</dbReference>
<evidence type="ECO:0000313" key="8">
    <source>
        <dbReference type="Proteomes" id="UP000178449"/>
    </source>
</evidence>
<dbReference type="CDD" id="cd02440">
    <property type="entry name" value="AdoMet_MTases"/>
    <property type="match status" value="1"/>
</dbReference>
<evidence type="ECO:0000256" key="4">
    <source>
        <dbReference type="ARBA" id="ARBA00022688"/>
    </source>
</evidence>
<comment type="catalytic activity">
    <reaction evidence="6">
        <text>a 2-methoxy-6-(all-trans-polyprenyl)benzene-1,4-diol + S-adenosyl-L-methionine = a 5-methoxy-2-methyl-3-(all-trans-polyprenyl)benzene-1,4-diol + S-adenosyl-L-homocysteine + H(+)</text>
        <dbReference type="Rhea" id="RHEA:28286"/>
        <dbReference type="Rhea" id="RHEA-COMP:10858"/>
        <dbReference type="Rhea" id="RHEA-COMP:10859"/>
        <dbReference type="ChEBI" id="CHEBI:15378"/>
        <dbReference type="ChEBI" id="CHEBI:57856"/>
        <dbReference type="ChEBI" id="CHEBI:59789"/>
        <dbReference type="ChEBI" id="CHEBI:84166"/>
        <dbReference type="ChEBI" id="CHEBI:84167"/>
        <dbReference type="EC" id="2.1.1.201"/>
    </reaction>
</comment>
<evidence type="ECO:0000256" key="3">
    <source>
        <dbReference type="ARBA" id="ARBA00022679"/>
    </source>
</evidence>
<dbReference type="EMBL" id="MFNE01000010">
    <property type="protein sequence ID" value="OGG96759.1"/>
    <property type="molecule type" value="Genomic_DNA"/>
</dbReference>
<comment type="pathway">
    <text evidence="6">Cofactor biosynthesis; ubiquinone biosynthesis.</text>
</comment>
<gene>
    <name evidence="6" type="primary">ubiE</name>
    <name evidence="7" type="ORF">A2527_04180</name>
</gene>
<dbReference type="PROSITE" id="PS01184">
    <property type="entry name" value="UBIE_2"/>
    <property type="match status" value="1"/>
</dbReference>
<dbReference type="PROSITE" id="PS51608">
    <property type="entry name" value="SAM_MT_UBIE"/>
    <property type="match status" value="1"/>
</dbReference>
<name>A0A1F6GF93_9PROT</name>
<dbReference type="Pfam" id="PF01209">
    <property type="entry name" value="Ubie_methyltran"/>
    <property type="match status" value="1"/>
</dbReference>
<protein>
    <recommendedName>
        <fullName evidence="6">Ubiquinone/menaquinone biosynthesis C-methyltransferase UbiE</fullName>
        <ecNumber evidence="6">2.1.1.163</ecNumber>
        <ecNumber evidence="6">2.1.1.201</ecNumber>
    </recommendedName>
    <alternativeName>
        <fullName evidence="6">2-methoxy-6-polyprenyl-1,4-benzoquinol methylase</fullName>
    </alternativeName>
    <alternativeName>
        <fullName evidence="6">Demethylmenaquinone methyltransferase</fullName>
    </alternativeName>
</protein>
<organism evidence="7 8">
    <name type="scientific">Candidatus Lambdaproteobacteria bacterium RIFOXYD2_FULL_50_16</name>
    <dbReference type="NCBI Taxonomy" id="1817772"/>
    <lineage>
        <taxon>Bacteria</taxon>
        <taxon>Pseudomonadati</taxon>
        <taxon>Pseudomonadota</taxon>
        <taxon>Candidatus Lambdaproteobacteria</taxon>
    </lineage>
</organism>
<dbReference type="EC" id="2.1.1.201" evidence="6"/>
<dbReference type="STRING" id="1817772.A2527_04180"/>
<dbReference type="InterPro" id="IPR029063">
    <property type="entry name" value="SAM-dependent_MTases_sf"/>
</dbReference>
<dbReference type="Gene3D" id="3.40.50.150">
    <property type="entry name" value="Vaccinia Virus protein VP39"/>
    <property type="match status" value="1"/>
</dbReference>
<comment type="similarity">
    <text evidence="6">Belongs to the class I-like SAM-binding methyltransferase superfamily. MenG/UbiE family.</text>
</comment>
<accession>A0A1F6GF93</accession>
<feature type="binding site" evidence="6">
    <location>
        <begin position="109"/>
        <end position="110"/>
    </location>
    <ligand>
        <name>S-adenosyl-L-methionine</name>
        <dbReference type="ChEBI" id="CHEBI:59789"/>
    </ligand>
</feature>
<dbReference type="UniPathway" id="UPA00079">
    <property type="reaction ID" value="UER00169"/>
</dbReference>
<sequence>MAFQVPKGEEKYDYVQSKFSEIAQKYDLFNDLITQGFHRYWKNQLVGAAGLQAGDQALDICCGTGDITERLEKAVGPSGRVWGLDFSIGMLQAGRSRDPLSNRRFVQGDAMNLPIRTGSMDAVTVGFGLRNLVRLEDGLDEVLRVLKPGGRFMCLDMGKVTLPIAKDIFRLYFFHVVPKVGRLLYPGQDMFDYFPASSLEYPAQEKLSGLLKDRGFTNVSFTNYHLGSTVIHKAYKPA</sequence>
<feature type="binding site" evidence="6">
    <location>
        <position position="64"/>
    </location>
    <ligand>
        <name>S-adenosyl-L-methionine</name>
        <dbReference type="ChEBI" id="CHEBI:59789"/>
    </ligand>
</feature>
<dbReference type="AlphaFoldDB" id="A0A1F6GF93"/>
<comment type="catalytic activity">
    <reaction evidence="6">
        <text>a 2-demethylmenaquinol + S-adenosyl-L-methionine = a menaquinol + S-adenosyl-L-homocysteine + H(+)</text>
        <dbReference type="Rhea" id="RHEA:42640"/>
        <dbReference type="Rhea" id="RHEA-COMP:9539"/>
        <dbReference type="Rhea" id="RHEA-COMP:9563"/>
        <dbReference type="ChEBI" id="CHEBI:15378"/>
        <dbReference type="ChEBI" id="CHEBI:18151"/>
        <dbReference type="ChEBI" id="CHEBI:55437"/>
        <dbReference type="ChEBI" id="CHEBI:57856"/>
        <dbReference type="ChEBI" id="CHEBI:59789"/>
        <dbReference type="EC" id="2.1.1.163"/>
    </reaction>
</comment>
<dbReference type="InterPro" id="IPR023576">
    <property type="entry name" value="UbiE/COQ5_MeTrFase_CS"/>
</dbReference>
<comment type="caution">
    <text evidence="7">The sequence shown here is derived from an EMBL/GenBank/DDBJ whole genome shotgun (WGS) entry which is preliminary data.</text>
</comment>
<dbReference type="PANTHER" id="PTHR43591:SF24">
    <property type="entry name" value="2-METHOXY-6-POLYPRENYL-1,4-BENZOQUINOL METHYLASE, MITOCHONDRIAL"/>
    <property type="match status" value="1"/>
</dbReference>
<proteinExistence type="inferred from homology"/>
<keyword evidence="2 6" id="KW-0489">Methyltransferase</keyword>
<keyword evidence="4 6" id="KW-0831">Ubiquinone biosynthesis</keyword>
<feature type="binding site" evidence="6">
    <location>
        <position position="85"/>
    </location>
    <ligand>
        <name>S-adenosyl-L-methionine</name>
        <dbReference type="ChEBI" id="CHEBI:59789"/>
    </ligand>
</feature>
<evidence type="ECO:0000313" key="7">
    <source>
        <dbReference type="EMBL" id="OGG96759.1"/>
    </source>
</evidence>
<dbReference type="NCBIfam" id="TIGR01934">
    <property type="entry name" value="MenG_MenH_UbiE"/>
    <property type="match status" value="1"/>
</dbReference>
<reference evidence="7 8" key="1">
    <citation type="journal article" date="2016" name="Nat. Commun.">
        <title>Thousands of microbial genomes shed light on interconnected biogeochemical processes in an aquifer system.</title>
        <authorList>
            <person name="Anantharaman K."/>
            <person name="Brown C.T."/>
            <person name="Hug L.A."/>
            <person name="Sharon I."/>
            <person name="Castelle C.J."/>
            <person name="Probst A.J."/>
            <person name="Thomas B.C."/>
            <person name="Singh A."/>
            <person name="Wilkins M.J."/>
            <person name="Karaoz U."/>
            <person name="Brodie E.L."/>
            <person name="Williams K.H."/>
            <person name="Hubbard S.S."/>
            <person name="Banfield J.F."/>
        </authorList>
    </citation>
    <scope>NUCLEOTIDE SEQUENCE [LARGE SCALE GENOMIC DNA]</scope>
</reference>
<dbReference type="GO" id="GO:0032259">
    <property type="term" value="P:methylation"/>
    <property type="evidence" value="ECO:0007669"/>
    <property type="project" value="UniProtKB-KW"/>
</dbReference>
<dbReference type="GO" id="GO:0043770">
    <property type="term" value="F:demethylmenaquinone methyltransferase activity"/>
    <property type="evidence" value="ECO:0007669"/>
    <property type="project" value="UniProtKB-UniRule"/>
</dbReference>
<evidence type="ECO:0000256" key="1">
    <source>
        <dbReference type="ARBA" id="ARBA00022428"/>
    </source>
</evidence>
<comment type="function">
    <text evidence="6">Methyltransferase required for the conversion of demethylmenaquinol (DMKH2) to menaquinol (MKH2) and the conversion of 2-polyprenyl-6-methoxy-1,4-benzoquinol (DDMQH2) to 2-polyprenyl-3-methyl-6-methoxy-1,4-benzoquinol (DMQH2).</text>
</comment>
<dbReference type="SUPFAM" id="SSF53335">
    <property type="entry name" value="S-adenosyl-L-methionine-dependent methyltransferases"/>
    <property type="match status" value="1"/>
</dbReference>
<keyword evidence="1 6" id="KW-0474">Menaquinone biosynthesis</keyword>
<dbReference type="EC" id="2.1.1.163" evidence="6"/>
<dbReference type="InterPro" id="IPR004033">
    <property type="entry name" value="UbiE/COQ5_MeTrFase"/>
</dbReference>
<dbReference type="GO" id="GO:0009234">
    <property type="term" value="P:menaquinone biosynthetic process"/>
    <property type="evidence" value="ECO:0007669"/>
    <property type="project" value="UniProtKB-UniRule"/>
</dbReference>
<comment type="pathway">
    <text evidence="6">Quinol/quinone metabolism; menaquinone biosynthesis; menaquinol from 1,4-dihydroxy-2-naphthoate: step 2/2.</text>
</comment>
<dbReference type="Proteomes" id="UP000178449">
    <property type="component" value="Unassembled WGS sequence"/>
</dbReference>